<protein>
    <recommendedName>
        <fullName evidence="4">3'(2'),5-bisphosphonucleoside 3'(2')-phosphohydrolase</fullName>
    </recommendedName>
    <alternativeName>
        <fullName evidence="5">DPNPase</fullName>
    </alternativeName>
</protein>
<feature type="binding site" evidence="6">
    <location>
        <position position="84"/>
    </location>
    <ligand>
        <name>Mg(2+)</name>
        <dbReference type="ChEBI" id="CHEBI:18420"/>
        <label>1</label>
        <note>catalytic</note>
    </ligand>
</feature>
<accession>A0A0F6R2W1</accession>
<reference evidence="8 10" key="2">
    <citation type="submission" date="2018-12" db="EMBL/GenBank/DDBJ databases">
        <authorList>
            <consortium name="Pathogen Informatics"/>
        </authorList>
    </citation>
    <scope>NUCLEOTIDE SEQUENCE [LARGE SCALE GENOMIC DNA]</scope>
    <source>
        <strain evidence="8 10">NCTC949</strain>
    </source>
</reference>
<dbReference type="EMBL" id="LR134377">
    <property type="protein sequence ID" value="VEH04375.1"/>
    <property type="molecule type" value="Genomic_DNA"/>
</dbReference>
<organism evidence="7 9">
    <name type="scientific">Corynebacterium kutscheri</name>
    <dbReference type="NCBI Taxonomy" id="35755"/>
    <lineage>
        <taxon>Bacteria</taxon>
        <taxon>Bacillati</taxon>
        <taxon>Actinomycetota</taxon>
        <taxon>Actinomycetes</taxon>
        <taxon>Mycobacteriales</taxon>
        <taxon>Corynebacteriaceae</taxon>
        <taxon>Corynebacterium</taxon>
    </lineage>
</organism>
<feature type="binding site" evidence="6">
    <location>
        <position position="192"/>
    </location>
    <ligand>
        <name>Mg(2+)</name>
        <dbReference type="ChEBI" id="CHEBI:18420"/>
        <label>1</label>
        <note>catalytic</note>
    </ligand>
</feature>
<dbReference type="InterPro" id="IPR020583">
    <property type="entry name" value="Inositol_monoP_metal-BS"/>
</dbReference>
<name>A0A0F6R2W1_9CORY</name>
<dbReference type="GO" id="GO:0008441">
    <property type="term" value="F:3'(2'),5'-bisphosphate nucleotidase activity"/>
    <property type="evidence" value="ECO:0007669"/>
    <property type="project" value="UniProtKB-EC"/>
</dbReference>
<dbReference type="InterPro" id="IPR050725">
    <property type="entry name" value="CysQ/Inositol_MonoPase"/>
</dbReference>
<dbReference type="Gene3D" id="3.30.540.10">
    <property type="entry name" value="Fructose-1,6-Bisphosphatase, subunit A, domain 1"/>
    <property type="match status" value="1"/>
</dbReference>
<dbReference type="EMBL" id="CP011312">
    <property type="protein sequence ID" value="AKE41863.1"/>
    <property type="molecule type" value="Genomic_DNA"/>
</dbReference>
<dbReference type="PROSITE" id="PS00629">
    <property type="entry name" value="IMP_1"/>
    <property type="match status" value="1"/>
</dbReference>
<dbReference type="STRING" id="35755.UL82_08530"/>
<feature type="binding site" evidence="6">
    <location>
        <position position="85"/>
    </location>
    <ligand>
        <name>Mg(2+)</name>
        <dbReference type="ChEBI" id="CHEBI:18420"/>
        <label>1</label>
        <note>catalytic</note>
    </ligand>
</feature>
<dbReference type="PANTHER" id="PTHR43028">
    <property type="entry name" value="3'(2'),5'-BISPHOSPHATE NUCLEOTIDASE 1"/>
    <property type="match status" value="1"/>
</dbReference>
<feature type="binding site" evidence="6">
    <location>
        <position position="82"/>
    </location>
    <ligand>
        <name>Mg(2+)</name>
        <dbReference type="ChEBI" id="CHEBI:18420"/>
        <label>1</label>
        <note>catalytic</note>
    </ligand>
</feature>
<comment type="cofactor">
    <cofactor evidence="6">
        <name>Mg(2+)</name>
        <dbReference type="ChEBI" id="CHEBI:18420"/>
    </cofactor>
</comment>
<evidence type="ECO:0000256" key="6">
    <source>
        <dbReference type="PIRSR" id="PIRSR600760-2"/>
    </source>
</evidence>
<dbReference type="Proteomes" id="UP000271380">
    <property type="component" value="Chromosome"/>
</dbReference>
<evidence type="ECO:0000256" key="3">
    <source>
        <dbReference type="ARBA" id="ARBA00022842"/>
    </source>
</evidence>
<keyword evidence="3 6" id="KW-0460">Magnesium</keyword>
<dbReference type="RefSeq" id="WP_046440342.1">
    <property type="nucleotide sequence ID" value="NZ_CP011312.1"/>
</dbReference>
<dbReference type="GO" id="GO:0046872">
    <property type="term" value="F:metal ion binding"/>
    <property type="evidence" value="ECO:0007669"/>
    <property type="project" value="UniProtKB-KW"/>
</dbReference>
<dbReference type="CDD" id="cd01638">
    <property type="entry name" value="CysQ"/>
    <property type="match status" value="1"/>
</dbReference>
<evidence type="ECO:0000313" key="7">
    <source>
        <dbReference type="EMBL" id="AKE41863.1"/>
    </source>
</evidence>
<evidence type="ECO:0000313" key="8">
    <source>
        <dbReference type="EMBL" id="VEH04375.1"/>
    </source>
</evidence>
<keyword evidence="7" id="KW-0378">Hydrolase</keyword>
<dbReference type="Proteomes" id="UP000033457">
    <property type="component" value="Chromosome"/>
</dbReference>
<comment type="catalytic activity">
    <reaction evidence="1">
        <text>adenosine 3',5'-bisphosphate + H2O = AMP + phosphate</text>
        <dbReference type="Rhea" id="RHEA:10040"/>
        <dbReference type="ChEBI" id="CHEBI:15377"/>
        <dbReference type="ChEBI" id="CHEBI:43474"/>
        <dbReference type="ChEBI" id="CHEBI:58343"/>
        <dbReference type="ChEBI" id="CHEBI:456215"/>
        <dbReference type="EC" id="3.1.3.7"/>
    </reaction>
</comment>
<evidence type="ECO:0000256" key="5">
    <source>
        <dbReference type="ARBA" id="ARBA00042530"/>
    </source>
</evidence>
<proteinExistence type="predicted"/>
<reference evidence="7 9" key="1">
    <citation type="journal article" date="2015" name="Genome Announc.">
        <title>Complete Genome Sequence of Corynebacterium kutscheri DSM 20755, a Corynebacterial Type Strain with Remarkably Low G+C Content of Chromosomal DNA.</title>
        <authorList>
            <person name="Ruckert C."/>
            <person name="Albersmeier A."/>
            <person name="Winkler A."/>
            <person name="Tauch A."/>
        </authorList>
    </citation>
    <scope>NUCLEOTIDE SEQUENCE [LARGE SCALE GENOMIC DNA]</scope>
    <source>
        <strain evidence="7 9">DSM 20755</strain>
    </source>
</reference>
<feature type="binding site" evidence="6">
    <location>
        <position position="64"/>
    </location>
    <ligand>
        <name>Mg(2+)</name>
        <dbReference type="ChEBI" id="CHEBI:18420"/>
        <label>1</label>
        <note>catalytic</note>
    </ligand>
</feature>
<dbReference type="GO" id="GO:0050427">
    <property type="term" value="P:3'-phosphoadenosine 5'-phosphosulfate metabolic process"/>
    <property type="evidence" value="ECO:0007669"/>
    <property type="project" value="TreeGrafter"/>
</dbReference>
<evidence type="ECO:0000256" key="1">
    <source>
        <dbReference type="ARBA" id="ARBA00001625"/>
    </source>
</evidence>
<dbReference type="AlphaFoldDB" id="A0A0F6R2W1"/>
<evidence type="ECO:0000256" key="4">
    <source>
        <dbReference type="ARBA" id="ARBA00041694"/>
    </source>
</evidence>
<dbReference type="SUPFAM" id="SSF56655">
    <property type="entry name" value="Carbohydrate phosphatase"/>
    <property type="match status" value="1"/>
</dbReference>
<dbReference type="GO" id="GO:0000103">
    <property type="term" value="P:sulfate assimilation"/>
    <property type="evidence" value="ECO:0007669"/>
    <property type="project" value="TreeGrafter"/>
</dbReference>
<dbReference type="HOGENOM" id="CLU_071517_0_0_11"/>
<sequence length="252" mass="27372">MTAQFDDATLTYRLAQGTGEILKGVRNVGVLRGRELGEAGDDLAQNWIARVLEQHRPHDGFLSEEAADNPERLGKDRVWIIDPLDGTKEFATGRQDWAVHIALVEHGIPTHAAVGLPDLGVVFNSSEARAVTGPLSHRIALSHNRPPAVATHIAEKLNFSTESLGSAGAKAMHVLLGDYDAYIHAGGQYEWDSAAPVGVCQAAGLHCSRLDGSELRYNNKDTYLPDILICRKELAEEIIALATAFREENGSY</sequence>
<dbReference type="PRINTS" id="PR00377">
    <property type="entry name" value="IMPHPHTASES"/>
</dbReference>
<dbReference type="OrthoDB" id="9772456at2"/>
<evidence type="ECO:0000313" key="10">
    <source>
        <dbReference type="Proteomes" id="UP000271380"/>
    </source>
</evidence>
<dbReference type="KEGG" id="cku:UL82_08530"/>
<keyword evidence="9" id="KW-1185">Reference proteome</keyword>
<evidence type="ECO:0000313" key="9">
    <source>
        <dbReference type="Proteomes" id="UP000033457"/>
    </source>
</evidence>
<dbReference type="InterPro" id="IPR000760">
    <property type="entry name" value="Inositol_monophosphatase-like"/>
</dbReference>
<dbReference type="PANTHER" id="PTHR43028:SF5">
    <property type="entry name" value="3'(2'),5'-BISPHOSPHATE NUCLEOTIDASE 1"/>
    <property type="match status" value="1"/>
</dbReference>
<gene>
    <name evidence="7" type="primary">cysQ</name>
    <name evidence="8" type="ORF">NCTC949_00056</name>
    <name evidence="7" type="ORF">UL82_08530</name>
</gene>
<keyword evidence="2 6" id="KW-0479">Metal-binding</keyword>
<dbReference type="Gene3D" id="3.40.190.80">
    <property type="match status" value="1"/>
</dbReference>
<evidence type="ECO:0000256" key="2">
    <source>
        <dbReference type="ARBA" id="ARBA00022723"/>
    </source>
</evidence>
<dbReference type="Pfam" id="PF00459">
    <property type="entry name" value="Inositol_P"/>
    <property type="match status" value="1"/>
</dbReference>